<proteinExistence type="inferred from homology"/>
<evidence type="ECO:0000256" key="3">
    <source>
        <dbReference type="ARBA" id="ARBA00022908"/>
    </source>
</evidence>
<keyword evidence="3" id="KW-0229">DNA integration</keyword>
<evidence type="ECO:0000256" key="1">
    <source>
        <dbReference type="ARBA" id="ARBA00003283"/>
    </source>
</evidence>
<dbReference type="EMBL" id="UAVW01000003">
    <property type="protein sequence ID" value="SQB10197.1"/>
    <property type="molecule type" value="Genomic_DNA"/>
</dbReference>
<dbReference type="PROSITE" id="PS51898">
    <property type="entry name" value="TYR_RECOMBINASE"/>
    <property type="match status" value="1"/>
</dbReference>
<dbReference type="Gene3D" id="1.10.150.130">
    <property type="match status" value="1"/>
</dbReference>
<dbReference type="InterPro" id="IPR013762">
    <property type="entry name" value="Integrase-like_cat_sf"/>
</dbReference>
<name>A0A2X2U738_9FIRM</name>
<dbReference type="GO" id="GO:0006310">
    <property type="term" value="P:DNA recombination"/>
    <property type="evidence" value="ECO:0007669"/>
    <property type="project" value="UniProtKB-KW"/>
</dbReference>
<evidence type="ECO:0000256" key="2">
    <source>
        <dbReference type="ARBA" id="ARBA00008857"/>
    </source>
</evidence>
<evidence type="ECO:0000313" key="8">
    <source>
        <dbReference type="Proteomes" id="UP000251853"/>
    </source>
</evidence>
<evidence type="ECO:0000313" key="7">
    <source>
        <dbReference type="EMBL" id="SQB10197.1"/>
    </source>
</evidence>
<comment type="similarity">
    <text evidence="2">Belongs to the 'phage' integrase family.</text>
</comment>
<gene>
    <name evidence="7" type="primary">Int-Tn_3</name>
    <name evidence="7" type="ORF">NCTC11224_01511</name>
</gene>
<dbReference type="RefSeq" id="WP_112481685.1">
    <property type="nucleotide sequence ID" value="NZ_JAIWZC010000001.1"/>
</dbReference>
<accession>A0A2X2U738</accession>
<dbReference type="InterPro" id="IPR010998">
    <property type="entry name" value="Integrase_recombinase_N"/>
</dbReference>
<evidence type="ECO:0000259" key="6">
    <source>
        <dbReference type="PROSITE" id="PS51898"/>
    </source>
</evidence>
<dbReference type="Pfam" id="PF14659">
    <property type="entry name" value="Phage_int_SAM_3"/>
    <property type="match status" value="1"/>
</dbReference>
<dbReference type="PANTHER" id="PTHR30629">
    <property type="entry name" value="PROPHAGE INTEGRASE"/>
    <property type="match status" value="1"/>
</dbReference>
<dbReference type="AlphaFoldDB" id="A0A2X2U738"/>
<keyword evidence="8" id="KW-1185">Reference proteome</keyword>
<dbReference type="InterPro" id="IPR028259">
    <property type="entry name" value="AP2-like_int_N"/>
</dbReference>
<feature type="domain" description="Tyr recombinase" evidence="6">
    <location>
        <begin position="188"/>
        <end position="396"/>
    </location>
</feature>
<keyword evidence="4" id="KW-0238">DNA-binding</keyword>
<sequence>MLDLSLKNYVDWRVSQVMPVRSDFGYRVFLKYPDGSEKPQQKSGFKTEKEANKAREKTIAELYNGTFVVYSKVNVADFMMFWLETDLKKRTDSHETYYNYCGIVKNHIIPILGKKKMMDVTRGDIQKLFNTKADYSRPVAELVKTIMNVSFRYAVTNKVIQASPVDGIGLPKAEKTQKKPGLRTRNIDTQKTLTMEQIQVLLEKSKDTPIHMQVLFNVLMGLRRSEINGVKYSDIDYINRTLKVERQLGKVHNAAKEDFAPKTFTKQEVGLKTKSSYREIPIPDYVFEAILKERQVYEKNRNRRKREFQDLDYICCSNYGRARSKGFHCQYYKRLLSENGLPDIRWHDLRSTYCTLLLKEAFNPKAVSKLMGHAKELITMDVYADNRGIIADGVPEMEEYMREVLPNLEETELFKKELLDIVLDVTEFLPYIG</sequence>
<comment type="function">
    <text evidence="1">Site-specific tyrosine recombinase, which acts by catalyzing the cutting and rejoining of the recombining DNA molecules.</text>
</comment>
<dbReference type="Pfam" id="PF14657">
    <property type="entry name" value="Arm-DNA-bind_4"/>
    <property type="match status" value="1"/>
</dbReference>
<evidence type="ECO:0000256" key="5">
    <source>
        <dbReference type="ARBA" id="ARBA00023172"/>
    </source>
</evidence>
<dbReference type="GO" id="GO:0003677">
    <property type="term" value="F:DNA binding"/>
    <property type="evidence" value="ECO:0007669"/>
    <property type="project" value="UniProtKB-KW"/>
</dbReference>
<dbReference type="GO" id="GO:0015074">
    <property type="term" value="P:DNA integration"/>
    <property type="evidence" value="ECO:0007669"/>
    <property type="project" value="UniProtKB-KW"/>
</dbReference>
<protein>
    <submittedName>
        <fullName evidence="7">Phage integrase</fullName>
    </submittedName>
</protein>
<evidence type="ECO:0000256" key="4">
    <source>
        <dbReference type="ARBA" id="ARBA00023125"/>
    </source>
</evidence>
<dbReference type="Pfam" id="PF00589">
    <property type="entry name" value="Phage_integrase"/>
    <property type="match status" value="1"/>
</dbReference>
<organism evidence="7 8">
    <name type="scientific">Enterocloster clostridioformis</name>
    <dbReference type="NCBI Taxonomy" id="1531"/>
    <lineage>
        <taxon>Bacteria</taxon>
        <taxon>Bacillati</taxon>
        <taxon>Bacillota</taxon>
        <taxon>Clostridia</taxon>
        <taxon>Lachnospirales</taxon>
        <taxon>Lachnospiraceae</taxon>
        <taxon>Enterocloster</taxon>
    </lineage>
</organism>
<dbReference type="InterPro" id="IPR004107">
    <property type="entry name" value="Integrase_SAM-like_N"/>
</dbReference>
<dbReference type="CDD" id="cd01189">
    <property type="entry name" value="INT_ICEBs1_C_like"/>
    <property type="match status" value="1"/>
</dbReference>
<dbReference type="InterPro" id="IPR002104">
    <property type="entry name" value="Integrase_catalytic"/>
</dbReference>
<dbReference type="Gene3D" id="1.10.443.10">
    <property type="entry name" value="Intergrase catalytic core"/>
    <property type="match status" value="1"/>
</dbReference>
<dbReference type="InterPro" id="IPR011010">
    <property type="entry name" value="DNA_brk_join_enz"/>
</dbReference>
<dbReference type="InterPro" id="IPR050808">
    <property type="entry name" value="Phage_Integrase"/>
</dbReference>
<keyword evidence="5" id="KW-0233">DNA recombination</keyword>
<dbReference type="PANTHER" id="PTHR30629:SF2">
    <property type="entry name" value="PROPHAGE INTEGRASE INTS-RELATED"/>
    <property type="match status" value="1"/>
</dbReference>
<reference evidence="7 8" key="1">
    <citation type="submission" date="2018-06" db="EMBL/GenBank/DDBJ databases">
        <authorList>
            <consortium name="Pathogen Informatics"/>
            <person name="Doyle S."/>
        </authorList>
    </citation>
    <scope>NUCLEOTIDE SEQUENCE [LARGE SCALE GENOMIC DNA]</scope>
    <source>
        <strain evidence="7 8">NCTC11224</strain>
    </source>
</reference>
<dbReference type="Proteomes" id="UP000251853">
    <property type="component" value="Unassembled WGS sequence"/>
</dbReference>
<dbReference type="SUPFAM" id="SSF56349">
    <property type="entry name" value="DNA breaking-rejoining enzymes"/>
    <property type="match status" value="1"/>
</dbReference>